<dbReference type="Pfam" id="PF14650">
    <property type="entry name" value="FAM75"/>
    <property type="match status" value="1"/>
</dbReference>
<reference evidence="9" key="1">
    <citation type="submission" date="2023-12" db="EMBL/GenBank/DDBJ databases">
        <authorList>
            <person name="Brown T."/>
        </authorList>
    </citation>
    <scope>NUCLEOTIDE SEQUENCE</scope>
</reference>
<keyword evidence="2" id="KW-0812">Transmembrane</keyword>
<accession>A0ABN9Z6F0</accession>
<feature type="region of interest" description="Disordered" evidence="6">
    <location>
        <begin position="783"/>
        <end position="848"/>
    </location>
</feature>
<dbReference type="InterPro" id="IPR039509">
    <property type="entry name" value="SPATA31"/>
</dbReference>
<evidence type="ECO:0000313" key="10">
    <source>
        <dbReference type="Proteomes" id="UP001314169"/>
    </source>
</evidence>
<protein>
    <submittedName>
        <fullName evidence="9">Uncharacterized protein</fullName>
    </submittedName>
</protein>
<feature type="compositionally biased region" description="Polar residues" evidence="6">
    <location>
        <begin position="832"/>
        <end position="841"/>
    </location>
</feature>
<dbReference type="Proteomes" id="UP001314169">
    <property type="component" value="Chromosome 10"/>
</dbReference>
<dbReference type="EMBL" id="OY882867">
    <property type="protein sequence ID" value="CAK6433924.1"/>
    <property type="molecule type" value="Genomic_DNA"/>
</dbReference>
<evidence type="ECO:0000256" key="6">
    <source>
        <dbReference type="SAM" id="MobiDB-lite"/>
    </source>
</evidence>
<comment type="similarity">
    <text evidence="5">Belongs to the SPATA31 family.</text>
</comment>
<dbReference type="InterPro" id="IPR027970">
    <property type="entry name" value="SPATA31-like"/>
</dbReference>
<evidence type="ECO:0000256" key="2">
    <source>
        <dbReference type="ARBA" id="ARBA00022692"/>
    </source>
</evidence>
<evidence type="ECO:0000313" key="9">
    <source>
        <dbReference type="EMBL" id="CAK6433924.1"/>
    </source>
</evidence>
<feature type="domain" description="SPATA31-like" evidence="8">
    <location>
        <begin position="68"/>
        <end position="163"/>
    </location>
</feature>
<proteinExistence type="inferred from homology"/>
<keyword evidence="3" id="KW-1133">Transmembrane helix</keyword>
<gene>
    <name evidence="9" type="ORF">MPIPNATIZW_LOCUS2230</name>
</gene>
<feature type="region of interest" description="Disordered" evidence="6">
    <location>
        <begin position="159"/>
        <end position="183"/>
    </location>
</feature>
<keyword evidence="10" id="KW-1185">Reference proteome</keyword>
<sequence>MIFSLFLNSLSELYLSFCSESLNCYRTLTYLCVLGLLLLFFPSPVKILLTKIFWKNEHTQKHQYQGRRSKRRRKGGTQKGRRYSQREEEDKKLLISFLKSFVSLVSCSPLGQRHDSTRFRQLLCPDPSCEVCNDATTEMDQFLSSLALEDATLSVSPSASAAPVTEPSFTQSPAFSAVPPRDLISPDLPEPFPPPLPSNIFPNPVTPLSHFPLPSSQLRSLPADNLSLLTSDFPVHHSLTTHSTKTMDATVQSEASLILNTIFIDSSIIQDTNPFQGNSTESVTFHHAQPTLSVSQPHYSLTVTRPKPIHISSKPVLENSSLDSTGALATYAPQGSDHPSLSISHFPSQKARARDPLKSTLTRDFYQVQDVGYDSDKDLNSYTMSLTGANTMMPGQNVMQRKQENARKIHLRRKSKEISERQLPASMLSPWHAIQEALSVNSLVEIKQISLAPAVGREYRLNTCQKLYFLKAGSQEILEAHITKFYLRMVSGLPPKVLESIEIFRLKDASSYSQYDSKSSSTNLIDDVVSISGGFRPLQGSSATSLVGNEGQGILRQVPSEISHGVRILDAGPTPVPVENTIIGKASQEHSPRAKVLPLKLLIRQSQAEHVLKDQSANSRKVEEEMKSEIVSMPNVPRAEELNALQSKMSDILTTSKLEISQRLTVSENKGVMIVKTENLPAETSVLQDRNSADLQNQLISELKSKIEKRKQSQAQGQYTHVSHASDRLTYTASLTHDQGVSSVDKAAHRELHVHLGNTGASIKQPQEAHIPKNILRLCQDKNFPTATKKERPTGFKPEDLARGNAGLRTSQPGRKRFPTQDLPLKEKLGTKSPQTPSQKAQPPPESLLRKQMNRIFQKLYLWKMYKQQKYSQEKGNTVSSTQNRGPVKSRADIGSFLEAKFGRPSPVDITCPQEPTPSAVKFAKAPQKVPVWSQAGPVQGHPFHSSAGSHKVTNTNTFPQADFRDKDRHPRRVVAVNNQIYQKQFQSVPCKGRVPRPRPTFRPPTAQWAQAALTTAVSTVFRDPSLRVRQNMILDIFKRRDFTTTI</sequence>
<name>A0ABN9Z6F0_PIPNA</name>
<feature type="compositionally biased region" description="Polar residues" evidence="6">
    <location>
        <begin position="947"/>
        <end position="960"/>
    </location>
</feature>
<comment type="subcellular location">
    <subcellularLocation>
        <location evidence="1">Membrane</location>
        <topology evidence="1">Single-pass membrane protein</topology>
    </subcellularLocation>
</comment>
<dbReference type="PANTHER" id="PTHR21859:SF12">
    <property type="entry name" value="SPERMATOGENESIS-ASSOCIATED PROTEIN 31D1"/>
    <property type="match status" value="1"/>
</dbReference>
<feature type="domain" description="SPATA31" evidence="7">
    <location>
        <begin position="364"/>
        <end position="431"/>
    </location>
</feature>
<feature type="compositionally biased region" description="Polar residues" evidence="6">
    <location>
        <begin position="337"/>
        <end position="347"/>
    </location>
</feature>
<dbReference type="PANTHER" id="PTHR21859">
    <property type="entry name" value="ACROSOME-SPECIFIC PROTEIN"/>
    <property type="match status" value="1"/>
</dbReference>
<evidence type="ECO:0000256" key="5">
    <source>
        <dbReference type="ARBA" id="ARBA00035009"/>
    </source>
</evidence>
<organism evidence="9 10">
    <name type="scientific">Pipistrellus nathusii</name>
    <name type="common">Nathusius' pipistrelle</name>
    <dbReference type="NCBI Taxonomy" id="59473"/>
    <lineage>
        <taxon>Eukaryota</taxon>
        <taxon>Metazoa</taxon>
        <taxon>Chordata</taxon>
        <taxon>Craniata</taxon>
        <taxon>Vertebrata</taxon>
        <taxon>Euteleostomi</taxon>
        <taxon>Mammalia</taxon>
        <taxon>Eutheria</taxon>
        <taxon>Laurasiatheria</taxon>
        <taxon>Chiroptera</taxon>
        <taxon>Yangochiroptera</taxon>
        <taxon>Vespertilionidae</taxon>
        <taxon>Pipistrellus</taxon>
    </lineage>
</organism>
<evidence type="ECO:0000256" key="3">
    <source>
        <dbReference type="ARBA" id="ARBA00022989"/>
    </source>
</evidence>
<evidence type="ECO:0000259" key="7">
    <source>
        <dbReference type="Pfam" id="PF14650"/>
    </source>
</evidence>
<feature type="compositionally biased region" description="Basic residues" evidence="6">
    <location>
        <begin position="64"/>
        <end position="83"/>
    </location>
</feature>
<feature type="region of interest" description="Disordered" evidence="6">
    <location>
        <begin position="331"/>
        <end position="351"/>
    </location>
</feature>
<feature type="compositionally biased region" description="Basic and acidic residues" evidence="6">
    <location>
        <begin position="788"/>
        <end position="802"/>
    </location>
</feature>
<feature type="region of interest" description="Disordered" evidence="6">
    <location>
        <begin position="945"/>
        <end position="964"/>
    </location>
</feature>
<feature type="region of interest" description="Disordered" evidence="6">
    <location>
        <begin position="63"/>
        <end position="87"/>
    </location>
</feature>
<evidence type="ECO:0000256" key="1">
    <source>
        <dbReference type="ARBA" id="ARBA00004167"/>
    </source>
</evidence>
<evidence type="ECO:0000259" key="8">
    <source>
        <dbReference type="Pfam" id="PF15371"/>
    </source>
</evidence>
<evidence type="ECO:0000256" key="4">
    <source>
        <dbReference type="ARBA" id="ARBA00023136"/>
    </source>
</evidence>
<dbReference type="Pfam" id="PF15371">
    <property type="entry name" value="DUF4599"/>
    <property type="match status" value="1"/>
</dbReference>
<keyword evidence="4" id="KW-0472">Membrane</keyword>